<gene>
    <name evidence="1" type="ORF">MNB_SV-6-265</name>
</gene>
<protein>
    <recommendedName>
        <fullName evidence="2">FkbM family methyltransferase</fullName>
    </recommendedName>
</protein>
<dbReference type="InterPro" id="IPR029063">
    <property type="entry name" value="SAM-dependent_MTases_sf"/>
</dbReference>
<sequence length="214" mass="25114">MFIDKLIKIAKEPNLYRRLLSMDKSGYLYDMGWIDSYRKKISIDKEGKPLPWVTYSFMKFIDERLSSDMDIFEYGSGNSTLWYASRVKSVTSIENDMEWYRNIKERVPSNATIFYEELIYGGNYSKYIATTKKRFHIVIIDGRDRINSIKSSIEYTTDDGIIVLDDSDRVSYAEGVEFLLKSGYKKIDFWGMAPIIFYDKCTTIFYKDNNCLGI</sequence>
<reference evidence="1" key="1">
    <citation type="submission" date="2016-10" db="EMBL/GenBank/DDBJ databases">
        <authorList>
            <person name="de Groot N.N."/>
        </authorList>
    </citation>
    <scope>NUCLEOTIDE SEQUENCE</scope>
</reference>
<name>A0A1W1BSU5_9ZZZZ</name>
<accession>A0A1W1BSU5</accession>
<dbReference type="AlphaFoldDB" id="A0A1W1BSU5"/>
<evidence type="ECO:0008006" key="2">
    <source>
        <dbReference type="Google" id="ProtNLM"/>
    </source>
</evidence>
<dbReference type="SUPFAM" id="SSF53335">
    <property type="entry name" value="S-adenosyl-L-methionine-dependent methyltransferases"/>
    <property type="match status" value="1"/>
</dbReference>
<proteinExistence type="predicted"/>
<dbReference type="EMBL" id="FPHC01000040">
    <property type="protein sequence ID" value="SFV56609.1"/>
    <property type="molecule type" value="Genomic_DNA"/>
</dbReference>
<organism evidence="1">
    <name type="scientific">hydrothermal vent metagenome</name>
    <dbReference type="NCBI Taxonomy" id="652676"/>
    <lineage>
        <taxon>unclassified sequences</taxon>
        <taxon>metagenomes</taxon>
        <taxon>ecological metagenomes</taxon>
    </lineage>
</organism>
<dbReference type="Gene3D" id="3.40.50.150">
    <property type="entry name" value="Vaccinia Virus protein VP39"/>
    <property type="match status" value="1"/>
</dbReference>
<evidence type="ECO:0000313" key="1">
    <source>
        <dbReference type="EMBL" id="SFV56609.1"/>
    </source>
</evidence>